<comment type="caution">
    <text evidence="2">The sequence shown here is derived from an EMBL/GenBank/DDBJ whole genome shotgun (WGS) entry which is preliminary data.</text>
</comment>
<dbReference type="InterPro" id="IPR005645">
    <property type="entry name" value="FSH-like_dom"/>
</dbReference>
<feature type="domain" description="Serine hydrolase" evidence="1">
    <location>
        <begin position="6"/>
        <end position="88"/>
    </location>
</feature>
<dbReference type="Gene3D" id="3.40.50.1820">
    <property type="entry name" value="alpha/beta hydrolase"/>
    <property type="match status" value="1"/>
</dbReference>
<name>A0A9J5ZKQ7_SOLCO</name>
<dbReference type="PANTHER" id="PTHR22778">
    <property type="entry name" value="OVARIAN CANCER GENE-2 PROTEIN-RELATED"/>
    <property type="match status" value="1"/>
</dbReference>
<protein>
    <recommendedName>
        <fullName evidence="1">Serine hydrolase domain-containing protein</fullName>
    </recommendedName>
</protein>
<dbReference type="EMBL" id="JACXVP010000004">
    <property type="protein sequence ID" value="KAG5612725.1"/>
    <property type="molecule type" value="Genomic_DNA"/>
</dbReference>
<proteinExistence type="predicted"/>
<organism evidence="2 3">
    <name type="scientific">Solanum commersonii</name>
    <name type="common">Commerson's wild potato</name>
    <name type="synonym">Commerson's nightshade</name>
    <dbReference type="NCBI Taxonomy" id="4109"/>
    <lineage>
        <taxon>Eukaryota</taxon>
        <taxon>Viridiplantae</taxon>
        <taxon>Streptophyta</taxon>
        <taxon>Embryophyta</taxon>
        <taxon>Tracheophyta</taxon>
        <taxon>Spermatophyta</taxon>
        <taxon>Magnoliopsida</taxon>
        <taxon>eudicotyledons</taxon>
        <taxon>Gunneridae</taxon>
        <taxon>Pentapetalae</taxon>
        <taxon>asterids</taxon>
        <taxon>lamiids</taxon>
        <taxon>Solanales</taxon>
        <taxon>Solanaceae</taxon>
        <taxon>Solanoideae</taxon>
        <taxon>Solaneae</taxon>
        <taxon>Solanum</taxon>
    </lineage>
</organism>
<reference evidence="2 3" key="1">
    <citation type="submission" date="2020-09" db="EMBL/GenBank/DDBJ databases">
        <title>De no assembly of potato wild relative species, Solanum commersonii.</title>
        <authorList>
            <person name="Cho K."/>
        </authorList>
    </citation>
    <scope>NUCLEOTIDE SEQUENCE [LARGE SCALE GENOMIC DNA]</scope>
    <source>
        <strain evidence="2">LZ3.2</strain>
        <tissue evidence="2">Leaf</tissue>
    </source>
</reference>
<dbReference type="AlphaFoldDB" id="A0A9J5ZKQ7"/>
<keyword evidence="3" id="KW-1185">Reference proteome</keyword>
<dbReference type="Pfam" id="PF03959">
    <property type="entry name" value="FSH1"/>
    <property type="match status" value="1"/>
</dbReference>
<dbReference type="Proteomes" id="UP000824120">
    <property type="component" value="Chromosome 4"/>
</dbReference>
<accession>A0A9J5ZKQ7</accession>
<gene>
    <name evidence="2" type="ORF">H5410_024006</name>
</gene>
<evidence type="ECO:0000313" key="2">
    <source>
        <dbReference type="EMBL" id="KAG5612725.1"/>
    </source>
</evidence>
<evidence type="ECO:0000313" key="3">
    <source>
        <dbReference type="Proteomes" id="UP000824120"/>
    </source>
</evidence>
<evidence type="ECO:0000259" key="1">
    <source>
        <dbReference type="Pfam" id="PF03959"/>
    </source>
</evidence>
<dbReference type="PANTHER" id="PTHR22778:SF54">
    <property type="entry name" value="SERINE HYDROLASE FSH DOMAIN-CONTAINING PROTEIN"/>
    <property type="match status" value="1"/>
</dbReference>
<sequence>MVLELKQYDNFDKCLAYIQDCMIMHGPFDGLLGFSQGALISAALPGLQDKGVGLTKVPKIKYLIIIGGAKLQIKPLAEKAYSSAITCPFHSLLSIFCYVARTLQICVSDTGAAIRALAT</sequence>
<dbReference type="InterPro" id="IPR029058">
    <property type="entry name" value="AB_hydrolase_fold"/>
</dbReference>
<dbReference type="OrthoDB" id="414698at2759"/>